<reference evidence="2" key="1">
    <citation type="submission" date="2017-07" db="EMBL/GenBank/DDBJ databases">
        <title>Taro Niue Genome Assembly and Annotation.</title>
        <authorList>
            <person name="Atibalentja N."/>
            <person name="Keating K."/>
            <person name="Fields C.J."/>
        </authorList>
    </citation>
    <scope>NUCLEOTIDE SEQUENCE</scope>
    <source>
        <strain evidence="2">Niue_2</strain>
        <tissue evidence="2">Leaf</tissue>
    </source>
</reference>
<dbReference type="PANTHER" id="PTHR43722:SF1">
    <property type="entry name" value="PROLINE IMINOPEPTIDASE"/>
    <property type="match status" value="1"/>
</dbReference>
<dbReference type="OrthoDB" id="1937384at2759"/>
<protein>
    <recommendedName>
        <fullName evidence="1">AB hydrolase-1 domain-containing protein</fullName>
    </recommendedName>
</protein>
<dbReference type="AlphaFoldDB" id="A0A843TN70"/>
<dbReference type="InterPro" id="IPR005944">
    <property type="entry name" value="Pro_iminopeptidase"/>
</dbReference>
<dbReference type="GO" id="GO:0006508">
    <property type="term" value="P:proteolysis"/>
    <property type="evidence" value="ECO:0007669"/>
    <property type="project" value="InterPro"/>
</dbReference>
<dbReference type="Pfam" id="PF00561">
    <property type="entry name" value="Abhydrolase_1"/>
    <property type="match status" value="1"/>
</dbReference>
<dbReference type="EMBL" id="NMUH01000154">
    <property type="protein sequence ID" value="MQL73118.1"/>
    <property type="molecule type" value="Genomic_DNA"/>
</dbReference>
<comment type="caution">
    <text evidence="2">The sequence shown here is derived from an EMBL/GenBank/DDBJ whole genome shotgun (WGS) entry which is preliminary data.</text>
</comment>
<dbReference type="GO" id="GO:0004177">
    <property type="term" value="F:aminopeptidase activity"/>
    <property type="evidence" value="ECO:0007669"/>
    <property type="project" value="UniProtKB-EC"/>
</dbReference>
<accession>A0A843TN70</accession>
<name>A0A843TN70_COLES</name>
<sequence>MGAPRLVAAAAGACTSLLLVAPLSPSLHRSPLRRPRTNPDVAISKASAGVPRYSSPRWFLSPSPATSSGKQAFSGKHKFLPRDCARVFSMAQQVSSSADLSKELPNLNRKLYSPIEPHSSGFLKVSDLHTLYWEQSGNPNGHVFGGSWGSTLALAYSQAHPDKVTGIVLRGIFLLRKKEVDWFYEGGAAAIFPDVPMSCLFSPIAGKRNMLFASLGIVFHRVQYLYILLTSGFIPKLLVN</sequence>
<gene>
    <name evidence="2" type="ORF">Taro_005472</name>
</gene>
<dbReference type="InterPro" id="IPR029058">
    <property type="entry name" value="AB_hydrolase_fold"/>
</dbReference>
<dbReference type="Proteomes" id="UP000652761">
    <property type="component" value="Unassembled WGS sequence"/>
</dbReference>
<evidence type="ECO:0000259" key="1">
    <source>
        <dbReference type="Pfam" id="PF00561"/>
    </source>
</evidence>
<dbReference type="SUPFAM" id="SSF53474">
    <property type="entry name" value="alpha/beta-Hydrolases"/>
    <property type="match status" value="1"/>
</dbReference>
<dbReference type="PANTHER" id="PTHR43722">
    <property type="entry name" value="PROLINE IMINOPEPTIDASE"/>
    <property type="match status" value="1"/>
</dbReference>
<proteinExistence type="predicted"/>
<organism evidence="2 3">
    <name type="scientific">Colocasia esculenta</name>
    <name type="common">Wild taro</name>
    <name type="synonym">Arum esculentum</name>
    <dbReference type="NCBI Taxonomy" id="4460"/>
    <lineage>
        <taxon>Eukaryota</taxon>
        <taxon>Viridiplantae</taxon>
        <taxon>Streptophyta</taxon>
        <taxon>Embryophyta</taxon>
        <taxon>Tracheophyta</taxon>
        <taxon>Spermatophyta</taxon>
        <taxon>Magnoliopsida</taxon>
        <taxon>Liliopsida</taxon>
        <taxon>Araceae</taxon>
        <taxon>Aroideae</taxon>
        <taxon>Colocasieae</taxon>
        <taxon>Colocasia</taxon>
    </lineage>
</organism>
<dbReference type="GO" id="GO:0005737">
    <property type="term" value="C:cytoplasm"/>
    <property type="evidence" value="ECO:0007669"/>
    <property type="project" value="InterPro"/>
</dbReference>
<evidence type="ECO:0000313" key="3">
    <source>
        <dbReference type="Proteomes" id="UP000652761"/>
    </source>
</evidence>
<evidence type="ECO:0000313" key="2">
    <source>
        <dbReference type="EMBL" id="MQL73118.1"/>
    </source>
</evidence>
<keyword evidence="3" id="KW-1185">Reference proteome</keyword>
<dbReference type="InterPro" id="IPR000073">
    <property type="entry name" value="AB_hydrolase_1"/>
</dbReference>
<dbReference type="Gene3D" id="3.40.50.1820">
    <property type="entry name" value="alpha/beta hydrolase"/>
    <property type="match status" value="1"/>
</dbReference>
<feature type="domain" description="AB hydrolase-1" evidence="1">
    <location>
        <begin position="133"/>
        <end position="189"/>
    </location>
</feature>